<dbReference type="AlphaFoldDB" id="S9RYU1"/>
<evidence type="ECO:0000256" key="5">
    <source>
        <dbReference type="ARBA" id="ARBA00023136"/>
    </source>
</evidence>
<dbReference type="InterPro" id="IPR000620">
    <property type="entry name" value="EamA_dom"/>
</dbReference>
<proteinExistence type="inferred from homology"/>
<dbReference type="GO" id="GO:0016020">
    <property type="term" value="C:membrane"/>
    <property type="evidence" value="ECO:0007669"/>
    <property type="project" value="UniProtKB-SubCell"/>
</dbReference>
<feature type="transmembrane region" description="Helical" evidence="6">
    <location>
        <begin position="168"/>
        <end position="188"/>
    </location>
</feature>
<name>S9RYU1_9RHOB</name>
<keyword evidence="3 6" id="KW-0812">Transmembrane</keyword>
<evidence type="ECO:0000313" key="8">
    <source>
        <dbReference type="EMBL" id="EPX79114.1"/>
    </source>
</evidence>
<feature type="transmembrane region" description="Helical" evidence="6">
    <location>
        <begin position="200"/>
        <end position="219"/>
    </location>
</feature>
<evidence type="ECO:0000313" key="9">
    <source>
        <dbReference type="Proteomes" id="UP000015351"/>
    </source>
</evidence>
<feature type="transmembrane region" description="Helical" evidence="6">
    <location>
        <begin position="135"/>
        <end position="156"/>
    </location>
</feature>
<keyword evidence="5 6" id="KW-0472">Membrane</keyword>
<feature type="transmembrane region" description="Helical" evidence="6">
    <location>
        <begin position="33"/>
        <end position="53"/>
    </location>
</feature>
<keyword evidence="4 6" id="KW-1133">Transmembrane helix</keyword>
<keyword evidence="9" id="KW-1185">Reference proteome</keyword>
<organism evidence="8 9">
    <name type="scientific">Litoreibacter arenae DSM 19593</name>
    <dbReference type="NCBI Taxonomy" id="1123360"/>
    <lineage>
        <taxon>Bacteria</taxon>
        <taxon>Pseudomonadati</taxon>
        <taxon>Pseudomonadota</taxon>
        <taxon>Alphaproteobacteria</taxon>
        <taxon>Rhodobacterales</taxon>
        <taxon>Roseobacteraceae</taxon>
        <taxon>Litoreibacter</taxon>
    </lineage>
</organism>
<evidence type="ECO:0000259" key="7">
    <source>
        <dbReference type="Pfam" id="PF00892"/>
    </source>
</evidence>
<dbReference type="Proteomes" id="UP000015351">
    <property type="component" value="Unassembled WGS sequence"/>
</dbReference>
<dbReference type="EMBL" id="AONI01000010">
    <property type="protein sequence ID" value="EPX79114.1"/>
    <property type="molecule type" value="Genomic_DNA"/>
</dbReference>
<feature type="transmembrane region" description="Helical" evidence="6">
    <location>
        <begin position="112"/>
        <end position="129"/>
    </location>
</feature>
<feature type="domain" description="EamA" evidence="7">
    <location>
        <begin position="138"/>
        <end position="267"/>
    </location>
</feature>
<protein>
    <submittedName>
        <fullName evidence="8">Membrane protein</fullName>
    </submittedName>
</protein>
<comment type="similarity">
    <text evidence="2">Belongs to the drug/metabolite transporter (DMT) superfamily. 10 TMS drug/metabolite exporter (DME) (TC 2.A.7.3) family.</text>
</comment>
<dbReference type="Pfam" id="PF00892">
    <property type="entry name" value="EamA"/>
    <property type="match status" value="2"/>
</dbReference>
<feature type="domain" description="EamA" evidence="7">
    <location>
        <begin position="3"/>
        <end position="128"/>
    </location>
</feature>
<accession>S9RYU1</accession>
<evidence type="ECO:0000256" key="4">
    <source>
        <dbReference type="ARBA" id="ARBA00022989"/>
    </source>
</evidence>
<feature type="transmembrane region" description="Helical" evidence="6">
    <location>
        <begin position="252"/>
        <end position="271"/>
    </location>
</feature>
<evidence type="ECO:0000256" key="2">
    <source>
        <dbReference type="ARBA" id="ARBA00009853"/>
    </source>
</evidence>
<comment type="subcellular location">
    <subcellularLocation>
        <location evidence="1">Membrane</location>
        <topology evidence="1">Multi-pass membrane protein</topology>
    </subcellularLocation>
</comment>
<dbReference type="HOGENOM" id="CLU_032828_0_0_5"/>
<feature type="transmembrane region" description="Helical" evidence="6">
    <location>
        <begin position="226"/>
        <end position="246"/>
    </location>
</feature>
<feature type="transmembrane region" description="Helical" evidence="6">
    <location>
        <begin position="73"/>
        <end position="100"/>
    </location>
</feature>
<comment type="caution">
    <text evidence="8">The sequence shown here is derived from an EMBL/GenBank/DDBJ whole genome shotgun (WGS) entry which is preliminary data.</text>
</comment>
<dbReference type="PATRIC" id="fig|1123360.3.peg.1914"/>
<sequence>MAGAIVSFSGMAVAGRMVSVELDTFELMTYRSFISIALVVGIGGMAGTLGQINTRNFGLHAARNLSHFAGQNLWFAAITMIPLAQVIALEFTSPIWVALLAPFLLSERLTRLRMFVAVMGFIGILIVARPDLSNIELGSVFAAGSAIGFAGSAIFTKILTRHHSITCILFWLAVMQAVFGLVCAGYDGDIAIPSVSLLPWVVMVSCTGLGAHFCLTTALSHAPAVIVMPMDFARLPVVALLGMVLFGEALDVWVFVGAAVIFGANYLNIAAEARRNRALARAIY</sequence>
<evidence type="ECO:0000256" key="3">
    <source>
        <dbReference type="ARBA" id="ARBA00022692"/>
    </source>
</evidence>
<dbReference type="PANTHER" id="PTHR22911:SF6">
    <property type="entry name" value="SOLUTE CARRIER FAMILY 35 MEMBER G1"/>
    <property type="match status" value="1"/>
</dbReference>
<evidence type="ECO:0000256" key="6">
    <source>
        <dbReference type="SAM" id="Phobius"/>
    </source>
</evidence>
<gene>
    <name evidence="8" type="ORF">thalar_01933</name>
</gene>
<dbReference type="STRING" id="1123360.thalar_01933"/>
<dbReference type="InterPro" id="IPR037185">
    <property type="entry name" value="EmrE-like"/>
</dbReference>
<evidence type="ECO:0000256" key="1">
    <source>
        <dbReference type="ARBA" id="ARBA00004141"/>
    </source>
</evidence>
<dbReference type="PANTHER" id="PTHR22911">
    <property type="entry name" value="ACYL-MALONYL CONDENSING ENZYME-RELATED"/>
    <property type="match status" value="1"/>
</dbReference>
<dbReference type="SUPFAM" id="SSF103481">
    <property type="entry name" value="Multidrug resistance efflux transporter EmrE"/>
    <property type="match status" value="2"/>
</dbReference>
<dbReference type="eggNOG" id="COG0697">
    <property type="taxonomic scope" value="Bacteria"/>
</dbReference>
<reference evidence="9" key="1">
    <citation type="journal article" date="2013" name="Stand. Genomic Sci.">
        <title>Genome sequence of the Litoreibacter arenae type strain (DSM 19593(T)), a member of the Roseobacter clade isolated from sea sand.</title>
        <authorList>
            <person name="Riedel T."/>
            <person name="Fiebig A."/>
            <person name="Petersen J."/>
            <person name="Gronow S."/>
            <person name="Kyrpides N.C."/>
            <person name="Goker M."/>
            <person name="Klenk H.P."/>
        </authorList>
    </citation>
    <scope>NUCLEOTIDE SEQUENCE [LARGE SCALE GENOMIC DNA]</scope>
    <source>
        <strain evidence="9">DSM 19593</strain>
    </source>
</reference>